<dbReference type="Gene3D" id="2.40.50.100">
    <property type="match status" value="1"/>
</dbReference>
<evidence type="ECO:0000256" key="5">
    <source>
        <dbReference type="ARBA" id="ARBA00022519"/>
    </source>
</evidence>
<dbReference type="NCBIfam" id="NF008653">
    <property type="entry name" value="PRK11650.1"/>
    <property type="match status" value="1"/>
</dbReference>
<evidence type="ECO:0000256" key="9">
    <source>
        <dbReference type="ARBA" id="ARBA00022967"/>
    </source>
</evidence>
<dbReference type="GO" id="GO:0015794">
    <property type="term" value="P:glycerol-3-phosphate transmembrane transport"/>
    <property type="evidence" value="ECO:0007669"/>
    <property type="project" value="TreeGrafter"/>
</dbReference>
<dbReference type="SUPFAM" id="SSF52540">
    <property type="entry name" value="P-loop containing nucleoside triphosphate hydrolases"/>
    <property type="match status" value="1"/>
</dbReference>
<dbReference type="SUPFAM" id="SSF50331">
    <property type="entry name" value="MOP-like"/>
    <property type="match status" value="1"/>
</dbReference>
<dbReference type="Proteomes" id="UP000064921">
    <property type="component" value="Chromosome"/>
</dbReference>
<keyword evidence="6" id="KW-0762">Sugar transport</keyword>
<keyword evidence="5" id="KW-0997">Cell inner membrane</keyword>
<reference evidence="12 13" key="1">
    <citation type="submission" date="2015-10" db="EMBL/GenBank/DDBJ databases">
        <title>The world's first case of liver abscess caused by Pannonibacter phragmitetus.</title>
        <authorList>
            <person name="Ming D."/>
            <person name="Wang M."/>
            <person name="Zhou Y."/>
            <person name="Jiang T."/>
            <person name="Hu S."/>
        </authorList>
    </citation>
    <scope>NUCLEOTIDE SEQUENCE [LARGE SCALE GENOMIC DNA]</scope>
    <source>
        <strain evidence="12 13">31801</strain>
    </source>
</reference>
<dbReference type="InterPro" id="IPR047641">
    <property type="entry name" value="ABC_transpr_MalK/UgpC-like"/>
</dbReference>
<dbReference type="InterPro" id="IPR027417">
    <property type="entry name" value="P-loop_NTPase"/>
</dbReference>
<dbReference type="RefSeq" id="WP_058899458.1">
    <property type="nucleotide sequence ID" value="NZ_CP013068.1"/>
</dbReference>
<dbReference type="CDD" id="cd03301">
    <property type="entry name" value="ABC_MalK_N"/>
    <property type="match status" value="1"/>
</dbReference>
<comment type="subcellular location">
    <subcellularLocation>
        <location evidence="1">Cell inner membrane</location>
        <topology evidence="1">Peripheral membrane protein</topology>
    </subcellularLocation>
</comment>
<dbReference type="InterPro" id="IPR012340">
    <property type="entry name" value="NA-bd_OB-fold"/>
</dbReference>
<keyword evidence="13" id="KW-1185">Reference proteome</keyword>
<dbReference type="KEGG" id="pphr:APZ00_15310"/>
<dbReference type="AlphaFoldDB" id="A0A0U3P3P3"/>
<evidence type="ECO:0000256" key="3">
    <source>
        <dbReference type="ARBA" id="ARBA00022448"/>
    </source>
</evidence>
<evidence type="ECO:0000259" key="11">
    <source>
        <dbReference type="PROSITE" id="PS50893"/>
    </source>
</evidence>
<dbReference type="SMART" id="SM00382">
    <property type="entry name" value="AAA"/>
    <property type="match status" value="1"/>
</dbReference>
<dbReference type="PROSITE" id="PS50893">
    <property type="entry name" value="ABC_TRANSPORTER_2"/>
    <property type="match status" value="1"/>
</dbReference>
<comment type="similarity">
    <text evidence="2">Belongs to the ABC transporter superfamily.</text>
</comment>
<evidence type="ECO:0000256" key="4">
    <source>
        <dbReference type="ARBA" id="ARBA00022475"/>
    </source>
</evidence>
<evidence type="ECO:0000313" key="12">
    <source>
        <dbReference type="EMBL" id="ALV28262.1"/>
    </source>
</evidence>
<dbReference type="PANTHER" id="PTHR43875:SF12">
    <property type="entry name" value="SN-GLYCEROL-3-PHOSPHATE IMPORT ATP-BINDING PROTEIN UGPC"/>
    <property type="match status" value="1"/>
</dbReference>
<dbReference type="InterPro" id="IPR040582">
    <property type="entry name" value="OB_MalK-like"/>
</dbReference>
<dbReference type="GO" id="GO:0008643">
    <property type="term" value="P:carbohydrate transport"/>
    <property type="evidence" value="ECO:0007669"/>
    <property type="project" value="InterPro"/>
</dbReference>
<keyword evidence="9" id="KW-1278">Translocase</keyword>
<dbReference type="Gene3D" id="2.40.50.140">
    <property type="entry name" value="Nucleic acid-binding proteins"/>
    <property type="match status" value="1"/>
</dbReference>
<dbReference type="Pfam" id="PF17912">
    <property type="entry name" value="OB_MalK"/>
    <property type="match status" value="1"/>
</dbReference>
<dbReference type="InterPro" id="IPR017871">
    <property type="entry name" value="ABC_transporter-like_CS"/>
</dbReference>
<dbReference type="FunFam" id="3.40.50.300:FF:000042">
    <property type="entry name" value="Maltose/maltodextrin ABC transporter, ATP-binding protein"/>
    <property type="match status" value="1"/>
</dbReference>
<keyword evidence="3" id="KW-0813">Transport</keyword>
<gene>
    <name evidence="12" type="ORF">APZ00_15310</name>
</gene>
<evidence type="ECO:0000256" key="8">
    <source>
        <dbReference type="ARBA" id="ARBA00022840"/>
    </source>
</evidence>
<dbReference type="GO" id="GO:0140359">
    <property type="term" value="F:ABC-type transporter activity"/>
    <property type="evidence" value="ECO:0007669"/>
    <property type="project" value="InterPro"/>
</dbReference>
<organism evidence="12 13">
    <name type="scientific">Pannonibacter phragmitetus</name>
    <dbReference type="NCBI Taxonomy" id="121719"/>
    <lineage>
        <taxon>Bacteria</taxon>
        <taxon>Pseudomonadati</taxon>
        <taxon>Pseudomonadota</taxon>
        <taxon>Alphaproteobacteria</taxon>
        <taxon>Hyphomicrobiales</taxon>
        <taxon>Stappiaceae</taxon>
        <taxon>Pannonibacter</taxon>
    </lineage>
</organism>
<evidence type="ECO:0000256" key="6">
    <source>
        <dbReference type="ARBA" id="ARBA00022597"/>
    </source>
</evidence>
<sequence length="380" mass="41152">MADIQIRAVRKTYGKTPTLHGIDLFFSSGEFVVILGPSGCGKSTLLRMIAGLEDITSGEIAIGGRVVNQLEPRERGCAMVFQNYALYPHMSVAGNIGYALKVAGVPKAERERRIAETAKIVGLQDFLDRRPAALSGGQRQRVAMGRAIIREPKVFLFDEPLSNLDAKLRVTMRAEIRKLHQRLAATSVFVTHDQVEAMTLADQLVVMNRGHVEQAGRPLDIYHRPASTFVASFIGSPAMNLFPARIEADTAIARLDGEPVPIGPLAARALGGRDVTIGIRPEHCRLVKGRQGLPARIDFIEELGVGRVLHCEIAGETFAAAVGEDADVSAGDTIALSLPPEHLHFFDSETGRRIEYSLPATDIAAVRSSATMTHHTGVLT</sequence>
<evidence type="ECO:0000256" key="7">
    <source>
        <dbReference type="ARBA" id="ARBA00022741"/>
    </source>
</evidence>
<proteinExistence type="inferred from homology"/>
<evidence type="ECO:0000256" key="10">
    <source>
        <dbReference type="ARBA" id="ARBA00023136"/>
    </source>
</evidence>
<dbReference type="GO" id="GO:0016887">
    <property type="term" value="F:ATP hydrolysis activity"/>
    <property type="evidence" value="ECO:0007669"/>
    <property type="project" value="InterPro"/>
</dbReference>
<feature type="domain" description="ABC transporter" evidence="11">
    <location>
        <begin position="4"/>
        <end position="234"/>
    </location>
</feature>
<keyword evidence="4" id="KW-1003">Cell membrane</keyword>
<keyword evidence="10" id="KW-0472">Membrane</keyword>
<keyword evidence="7" id="KW-0547">Nucleotide-binding</keyword>
<accession>A0A0U3P3P3</accession>
<name>A0A0U3P3P3_9HYPH</name>
<evidence type="ECO:0000313" key="13">
    <source>
        <dbReference type="Proteomes" id="UP000064921"/>
    </source>
</evidence>
<dbReference type="Pfam" id="PF00005">
    <property type="entry name" value="ABC_tran"/>
    <property type="match status" value="1"/>
</dbReference>
<dbReference type="PROSITE" id="PS00211">
    <property type="entry name" value="ABC_TRANSPORTER_1"/>
    <property type="match status" value="1"/>
</dbReference>
<dbReference type="InterPro" id="IPR003439">
    <property type="entry name" value="ABC_transporter-like_ATP-bd"/>
</dbReference>
<evidence type="ECO:0000256" key="2">
    <source>
        <dbReference type="ARBA" id="ARBA00005417"/>
    </source>
</evidence>
<dbReference type="InterPro" id="IPR003593">
    <property type="entry name" value="AAA+_ATPase"/>
</dbReference>
<dbReference type="STRING" id="121719.APZ00_15310"/>
<dbReference type="EMBL" id="CP013068">
    <property type="protein sequence ID" value="ALV28262.1"/>
    <property type="molecule type" value="Genomic_DNA"/>
</dbReference>
<dbReference type="GO" id="GO:0001407">
    <property type="term" value="P:glycerophosphodiester transmembrane transport"/>
    <property type="evidence" value="ECO:0007669"/>
    <property type="project" value="TreeGrafter"/>
</dbReference>
<dbReference type="Gene3D" id="3.40.50.300">
    <property type="entry name" value="P-loop containing nucleotide triphosphate hydrolases"/>
    <property type="match status" value="1"/>
</dbReference>
<dbReference type="GO" id="GO:0055052">
    <property type="term" value="C:ATP-binding cassette (ABC) transporter complex, substrate-binding subunit-containing"/>
    <property type="evidence" value="ECO:0007669"/>
    <property type="project" value="TreeGrafter"/>
</dbReference>
<protein>
    <submittedName>
        <fullName evidence="12">Glycerol-3-phosphate ABC transporter ATP-binding protein</fullName>
    </submittedName>
</protein>
<keyword evidence="8 12" id="KW-0067">ATP-binding</keyword>
<dbReference type="PANTHER" id="PTHR43875">
    <property type="entry name" value="MALTODEXTRIN IMPORT ATP-BINDING PROTEIN MSMX"/>
    <property type="match status" value="1"/>
</dbReference>
<dbReference type="GO" id="GO:0005524">
    <property type="term" value="F:ATP binding"/>
    <property type="evidence" value="ECO:0007669"/>
    <property type="project" value="UniProtKB-KW"/>
</dbReference>
<dbReference type="InterPro" id="IPR008995">
    <property type="entry name" value="Mo/tungstate-bd_C_term_dom"/>
</dbReference>
<dbReference type="InterPro" id="IPR015855">
    <property type="entry name" value="ABC_transpr_MalK-like"/>
</dbReference>
<evidence type="ECO:0000256" key="1">
    <source>
        <dbReference type="ARBA" id="ARBA00004417"/>
    </source>
</evidence>